<feature type="domain" description="CTP synthase N-terminal" evidence="17">
    <location>
        <begin position="12"/>
        <end position="275"/>
    </location>
</feature>
<evidence type="ECO:0000256" key="15">
    <source>
        <dbReference type="ARBA" id="ARBA00083191"/>
    </source>
</evidence>
<comment type="similarity">
    <text evidence="2">Belongs to the CTP synthase family.</text>
</comment>
<evidence type="ECO:0000256" key="12">
    <source>
        <dbReference type="ARBA" id="ARBA00070745"/>
    </source>
</evidence>
<evidence type="ECO:0000256" key="14">
    <source>
        <dbReference type="ARBA" id="ARBA00079941"/>
    </source>
</evidence>
<keyword evidence="5" id="KW-0479">Metal-binding</keyword>
<evidence type="ECO:0000256" key="13">
    <source>
        <dbReference type="ARBA" id="ARBA00075170"/>
    </source>
</evidence>
<organism evidence="18 19">
    <name type="scientific">Candidatus Falkowbacteria bacterium RIFOXYA2_FULL_47_19</name>
    <dbReference type="NCBI Taxonomy" id="1797994"/>
    <lineage>
        <taxon>Bacteria</taxon>
        <taxon>Candidatus Falkowiibacteriota</taxon>
    </lineage>
</organism>
<evidence type="ECO:0000259" key="17">
    <source>
        <dbReference type="Pfam" id="PF06418"/>
    </source>
</evidence>
<comment type="pathway">
    <text evidence="1">Pyrimidine metabolism; CTP biosynthesis via de novo pathway; CTP from UDP: step 2/2.</text>
</comment>
<dbReference type="InterPro" id="IPR033828">
    <property type="entry name" value="GATase1_CTP_Synthase"/>
</dbReference>
<keyword evidence="4" id="KW-0436">Ligase</keyword>
<dbReference type="GO" id="GO:0005829">
    <property type="term" value="C:cytosol"/>
    <property type="evidence" value="ECO:0007669"/>
    <property type="project" value="TreeGrafter"/>
</dbReference>
<comment type="caution">
    <text evidence="18">The sequence shown here is derived from an EMBL/GenBank/DDBJ whole genome shotgun (WGS) entry which is preliminary data.</text>
</comment>
<gene>
    <name evidence="18" type="ORF">A2227_02075</name>
</gene>
<dbReference type="Pfam" id="PF00117">
    <property type="entry name" value="GATase"/>
    <property type="match status" value="1"/>
</dbReference>
<dbReference type="GO" id="GO:0044210">
    <property type="term" value="P:'de novo' CTP biosynthetic process"/>
    <property type="evidence" value="ECO:0007669"/>
    <property type="project" value="UniProtKB-UniPathway"/>
</dbReference>
<dbReference type="InterPro" id="IPR004468">
    <property type="entry name" value="CTP_synthase"/>
</dbReference>
<dbReference type="PANTHER" id="PTHR11550:SF0">
    <property type="entry name" value="CTP SYNTHASE-RELATED"/>
    <property type="match status" value="1"/>
</dbReference>
<dbReference type="SUPFAM" id="SSF52317">
    <property type="entry name" value="Class I glutamine amidotransferase-like"/>
    <property type="match status" value="1"/>
</dbReference>
<dbReference type="PANTHER" id="PTHR11550">
    <property type="entry name" value="CTP SYNTHASE"/>
    <property type="match status" value="1"/>
</dbReference>
<dbReference type="CDD" id="cd01746">
    <property type="entry name" value="GATase1_CTP_Synthase"/>
    <property type="match status" value="1"/>
</dbReference>
<dbReference type="FunFam" id="3.40.50.300:FF:000009">
    <property type="entry name" value="CTP synthase"/>
    <property type="match status" value="1"/>
</dbReference>
<sequence>MNKRNGKKINPKYIFVVGGVMSSVGKGVAAASVGNILQSRGYRVANIKCDMYVNIDAGTIRPAEHGEVFVGEDGIEADQDLGNYERFTGNDCVRDNYITTGQVYQEVIRRERNLEYGGEDVEVVPDIPNEIIRRIKLCQEKNNAEIMVIEFGGTVGEYQLLLFLEAARMMKAKDPQGVFFIMVSYLPTPKLLGEQKSKPTQFAIRTLNASGIAPDFILCRADRPVSSDIKRTISIVCSLPEERIISAPDIYSIYDVPVNFEKENLGEVILKSMGLKAKKKDLREWIRLSGKIRKITKTVKIGIIGKYFNFKSCRDTYISVIEAVNHAAWSENRKPEILWIDSEKYEKDRRSLHELDKLDGIIVPGGFGKRGTEGMILAADYARRRRIPYFGLCLGMQILTISFARHVLGLKDANSTEMDPKTKNPVICTMADQVDKLKKKQYGGSMRLGACPAKLAKDSLSHKAYGRAKISERHRHRYEFNNFYRDDLEKRGLRIAGINTDLDLVEIVEVKDHPWMVGVQFHPEFKSRPLDPHPLFLTFMGACLKNKGRRKN</sequence>
<evidence type="ECO:0000256" key="5">
    <source>
        <dbReference type="ARBA" id="ARBA00022723"/>
    </source>
</evidence>
<dbReference type="InterPro" id="IPR027417">
    <property type="entry name" value="P-loop_NTPase"/>
</dbReference>
<protein>
    <recommendedName>
        <fullName evidence="12">CTP synthase</fullName>
        <ecNumber evidence="3">6.3.4.2</ecNumber>
    </recommendedName>
    <alternativeName>
        <fullName evidence="14">Cytidine 5'-triphosphate synthase</fullName>
    </alternativeName>
    <alternativeName>
        <fullName evidence="15">Cytidine triphosphate synthetase</fullName>
    </alternativeName>
    <alternativeName>
        <fullName evidence="13">UTP--ammonia ligase</fullName>
    </alternativeName>
</protein>
<dbReference type="InterPro" id="IPR029062">
    <property type="entry name" value="Class_I_gatase-like"/>
</dbReference>
<dbReference type="Pfam" id="PF06418">
    <property type="entry name" value="CTP_synth_N"/>
    <property type="match status" value="1"/>
</dbReference>
<dbReference type="Gene3D" id="3.40.50.880">
    <property type="match status" value="1"/>
</dbReference>
<comment type="catalytic activity">
    <reaction evidence="11">
        <text>UTP + L-glutamine + ATP + H2O = CTP + L-glutamate + ADP + phosphate + 2 H(+)</text>
        <dbReference type="Rhea" id="RHEA:26426"/>
        <dbReference type="ChEBI" id="CHEBI:15377"/>
        <dbReference type="ChEBI" id="CHEBI:15378"/>
        <dbReference type="ChEBI" id="CHEBI:29985"/>
        <dbReference type="ChEBI" id="CHEBI:30616"/>
        <dbReference type="ChEBI" id="CHEBI:37563"/>
        <dbReference type="ChEBI" id="CHEBI:43474"/>
        <dbReference type="ChEBI" id="CHEBI:46398"/>
        <dbReference type="ChEBI" id="CHEBI:58359"/>
        <dbReference type="ChEBI" id="CHEBI:456216"/>
        <dbReference type="EC" id="6.3.4.2"/>
    </reaction>
</comment>
<evidence type="ECO:0000256" key="11">
    <source>
        <dbReference type="ARBA" id="ARBA00047781"/>
    </source>
</evidence>
<keyword evidence="10" id="KW-0665">Pyrimidine biosynthesis</keyword>
<evidence type="ECO:0000313" key="18">
    <source>
        <dbReference type="EMBL" id="OGF27386.1"/>
    </source>
</evidence>
<keyword evidence="9" id="KW-0315">Glutamine amidotransferase</keyword>
<dbReference type="InterPro" id="IPR017456">
    <property type="entry name" value="CTP_synthase_N"/>
</dbReference>
<dbReference type="EC" id="6.3.4.2" evidence="3"/>
<dbReference type="Gene3D" id="3.40.50.300">
    <property type="entry name" value="P-loop containing nucleotide triphosphate hydrolases"/>
    <property type="match status" value="1"/>
</dbReference>
<evidence type="ECO:0000256" key="10">
    <source>
        <dbReference type="ARBA" id="ARBA00022975"/>
    </source>
</evidence>
<keyword evidence="8" id="KW-0460">Magnesium</keyword>
<dbReference type="GO" id="GO:0019856">
    <property type="term" value="P:pyrimidine nucleobase biosynthetic process"/>
    <property type="evidence" value="ECO:0007669"/>
    <property type="project" value="TreeGrafter"/>
</dbReference>
<evidence type="ECO:0000256" key="1">
    <source>
        <dbReference type="ARBA" id="ARBA00005171"/>
    </source>
</evidence>
<keyword evidence="6" id="KW-0547">Nucleotide-binding</keyword>
<evidence type="ECO:0000313" key="19">
    <source>
        <dbReference type="Proteomes" id="UP000178367"/>
    </source>
</evidence>
<keyword evidence="7" id="KW-0067">ATP-binding</keyword>
<feature type="domain" description="Glutamine amidotransferase" evidence="16">
    <location>
        <begin position="315"/>
        <end position="540"/>
    </location>
</feature>
<dbReference type="GO" id="GO:0046872">
    <property type="term" value="F:metal ion binding"/>
    <property type="evidence" value="ECO:0007669"/>
    <property type="project" value="UniProtKB-KW"/>
</dbReference>
<dbReference type="GO" id="GO:0042802">
    <property type="term" value="F:identical protein binding"/>
    <property type="evidence" value="ECO:0007669"/>
    <property type="project" value="TreeGrafter"/>
</dbReference>
<evidence type="ECO:0000256" key="9">
    <source>
        <dbReference type="ARBA" id="ARBA00022962"/>
    </source>
</evidence>
<dbReference type="EMBL" id="MFGB01000008">
    <property type="protein sequence ID" value="OGF27386.1"/>
    <property type="molecule type" value="Genomic_DNA"/>
</dbReference>
<evidence type="ECO:0000256" key="7">
    <source>
        <dbReference type="ARBA" id="ARBA00022840"/>
    </source>
</evidence>
<dbReference type="Proteomes" id="UP000178367">
    <property type="component" value="Unassembled WGS sequence"/>
</dbReference>
<evidence type="ECO:0000256" key="4">
    <source>
        <dbReference type="ARBA" id="ARBA00022598"/>
    </source>
</evidence>
<accession>A0A1F5SLG0</accession>
<dbReference type="PROSITE" id="PS51273">
    <property type="entry name" value="GATASE_TYPE_1"/>
    <property type="match status" value="1"/>
</dbReference>
<dbReference type="GO" id="GO:0003883">
    <property type="term" value="F:CTP synthase activity"/>
    <property type="evidence" value="ECO:0007669"/>
    <property type="project" value="UniProtKB-EC"/>
</dbReference>
<evidence type="ECO:0000256" key="6">
    <source>
        <dbReference type="ARBA" id="ARBA00022741"/>
    </source>
</evidence>
<dbReference type="AlphaFoldDB" id="A0A1F5SLG0"/>
<evidence type="ECO:0000256" key="2">
    <source>
        <dbReference type="ARBA" id="ARBA00007533"/>
    </source>
</evidence>
<proteinExistence type="inferred from homology"/>
<dbReference type="InterPro" id="IPR017926">
    <property type="entry name" value="GATASE"/>
</dbReference>
<evidence type="ECO:0000256" key="8">
    <source>
        <dbReference type="ARBA" id="ARBA00022842"/>
    </source>
</evidence>
<dbReference type="GO" id="GO:0005524">
    <property type="term" value="F:ATP binding"/>
    <property type="evidence" value="ECO:0007669"/>
    <property type="project" value="UniProtKB-KW"/>
</dbReference>
<dbReference type="UniPathway" id="UPA00159">
    <property type="reaction ID" value="UER00277"/>
</dbReference>
<dbReference type="FunFam" id="3.40.50.880:FF:000002">
    <property type="entry name" value="CTP synthase"/>
    <property type="match status" value="1"/>
</dbReference>
<evidence type="ECO:0000256" key="3">
    <source>
        <dbReference type="ARBA" id="ARBA00012291"/>
    </source>
</evidence>
<dbReference type="NCBIfam" id="NF003792">
    <property type="entry name" value="PRK05380.1"/>
    <property type="match status" value="1"/>
</dbReference>
<dbReference type="SUPFAM" id="SSF52540">
    <property type="entry name" value="P-loop containing nucleoside triphosphate hydrolases"/>
    <property type="match status" value="1"/>
</dbReference>
<evidence type="ECO:0000259" key="16">
    <source>
        <dbReference type="Pfam" id="PF00117"/>
    </source>
</evidence>
<reference evidence="18 19" key="1">
    <citation type="journal article" date="2016" name="Nat. Commun.">
        <title>Thousands of microbial genomes shed light on interconnected biogeochemical processes in an aquifer system.</title>
        <authorList>
            <person name="Anantharaman K."/>
            <person name="Brown C.T."/>
            <person name="Hug L.A."/>
            <person name="Sharon I."/>
            <person name="Castelle C.J."/>
            <person name="Probst A.J."/>
            <person name="Thomas B.C."/>
            <person name="Singh A."/>
            <person name="Wilkins M.J."/>
            <person name="Karaoz U."/>
            <person name="Brodie E.L."/>
            <person name="Williams K.H."/>
            <person name="Hubbard S.S."/>
            <person name="Banfield J.F."/>
        </authorList>
    </citation>
    <scope>NUCLEOTIDE SEQUENCE [LARGE SCALE GENOMIC DNA]</scope>
</reference>
<name>A0A1F5SLG0_9BACT</name>
<dbReference type="GO" id="GO:0097268">
    <property type="term" value="C:cytoophidium"/>
    <property type="evidence" value="ECO:0007669"/>
    <property type="project" value="UniProtKB-ARBA"/>
</dbReference>
<dbReference type="NCBIfam" id="TIGR00337">
    <property type="entry name" value="PyrG"/>
    <property type="match status" value="1"/>
</dbReference>
<dbReference type="STRING" id="1797994.A2227_02075"/>